<feature type="domain" description="Bromo" evidence="7">
    <location>
        <begin position="1416"/>
        <end position="1486"/>
    </location>
</feature>
<evidence type="ECO:0000313" key="8">
    <source>
        <dbReference type="EMBL" id="VDD89440.1"/>
    </source>
</evidence>
<evidence type="ECO:0000313" key="10">
    <source>
        <dbReference type="WBParaSite" id="EVEC_0000448301-mRNA-1"/>
    </source>
</evidence>
<dbReference type="GO" id="GO:0005669">
    <property type="term" value="C:transcription factor TFIID complex"/>
    <property type="evidence" value="ECO:0007669"/>
    <property type="project" value="InterPro"/>
</dbReference>
<evidence type="ECO:0000256" key="1">
    <source>
        <dbReference type="ARBA" id="ARBA00004123"/>
    </source>
</evidence>
<dbReference type="PROSITE" id="PS00633">
    <property type="entry name" value="BROMODOMAIN_1"/>
    <property type="match status" value="2"/>
</dbReference>
<dbReference type="SUPFAM" id="SSF47370">
    <property type="entry name" value="Bromodomain"/>
    <property type="match status" value="2"/>
</dbReference>
<comment type="subcellular location">
    <subcellularLocation>
        <location evidence="1">Nucleus</location>
    </subcellularLocation>
</comment>
<dbReference type="PRINTS" id="PR00503">
    <property type="entry name" value="BROMODOMAIN"/>
</dbReference>
<accession>A0A0N4V365</accession>
<dbReference type="PANTHER" id="PTHR13900">
    <property type="entry name" value="TRANSCRIPTION INITIATION FACTOR TFIID"/>
    <property type="match status" value="1"/>
</dbReference>
<protein>
    <submittedName>
        <fullName evidence="10">Bromo domain-containing protein</fullName>
    </submittedName>
</protein>
<evidence type="ECO:0000259" key="7">
    <source>
        <dbReference type="PROSITE" id="PS50014"/>
    </source>
</evidence>
<feature type="compositionally biased region" description="Basic and acidic residues" evidence="6">
    <location>
        <begin position="1773"/>
        <end position="1782"/>
    </location>
</feature>
<comment type="similarity">
    <text evidence="2">Belongs to the TAF1 family.</text>
</comment>
<keyword evidence="4" id="KW-0539">Nucleus</keyword>
<name>A0A0N4V365_ENTVE</name>
<dbReference type="GO" id="GO:0004402">
    <property type="term" value="F:histone acetyltransferase activity"/>
    <property type="evidence" value="ECO:0007669"/>
    <property type="project" value="InterPro"/>
</dbReference>
<dbReference type="InterPro" id="IPR036427">
    <property type="entry name" value="Bromodomain-like_sf"/>
</dbReference>
<dbReference type="Proteomes" id="UP000274131">
    <property type="component" value="Unassembled WGS sequence"/>
</dbReference>
<feature type="region of interest" description="Disordered" evidence="6">
    <location>
        <begin position="983"/>
        <end position="1004"/>
    </location>
</feature>
<feature type="compositionally biased region" description="Basic and acidic residues" evidence="6">
    <location>
        <begin position="134"/>
        <end position="171"/>
    </location>
</feature>
<dbReference type="GO" id="GO:0051123">
    <property type="term" value="P:RNA polymerase II preinitiation complex assembly"/>
    <property type="evidence" value="ECO:0007669"/>
    <property type="project" value="TreeGrafter"/>
</dbReference>
<feature type="region of interest" description="Disordered" evidence="6">
    <location>
        <begin position="256"/>
        <end position="276"/>
    </location>
</feature>
<gene>
    <name evidence="8" type="ORF">EVEC_LOCUS4191</name>
</gene>
<feature type="compositionally biased region" description="Low complexity" evidence="6">
    <location>
        <begin position="1298"/>
        <end position="1316"/>
    </location>
</feature>
<organism evidence="10">
    <name type="scientific">Enterobius vermicularis</name>
    <name type="common">Human pinworm</name>
    <dbReference type="NCBI Taxonomy" id="51028"/>
    <lineage>
        <taxon>Eukaryota</taxon>
        <taxon>Metazoa</taxon>
        <taxon>Ecdysozoa</taxon>
        <taxon>Nematoda</taxon>
        <taxon>Chromadorea</taxon>
        <taxon>Rhabditida</taxon>
        <taxon>Spirurina</taxon>
        <taxon>Oxyuridomorpha</taxon>
        <taxon>Oxyuroidea</taxon>
        <taxon>Oxyuridae</taxon>
        <taxon>Enterobius</taxon>
    </lineage>
</organism>
<feature type="compositionally biased region" description="Polar residues" evidence="6">
    <location>
        <begin position="1072"/>
        <end position="1085"/>
    </location>
</feature>
<evidence type="ECO:0000313" key="9">
    <source>
        <dbReference type="Proteomes" id="UP000274131"/>
    </source>
</evidence>
<evidence type="ECO:0000256" key="2">
    <source>
        <dbReference type="ARBA" id="ARBA00009064"/>
    </source>
</evidence>
<sequence length="1782" mass="203066">MHYYNPFLIFSDGSLSLFTYRKCHRWGLPIIFLERVKGPPFVPPSRREDAPLSGILLNPELDEIDPSLDWHVIISHEALTFRQFFPHYSQEGILRFGRLFGANIKSSSRTEIWWPVKTYRSSNSAALVSDENNEEKKEVEKQIKEETETSEVKDEGLKTDTEDSSETKGKLELNFAPEPSAEECVIDDEVLLMRPANYRSSNAEYHAESNGEEIPAWRQCNLYYKYGPSRIWYDRLGVSSNPSSFDYGFKLKHDKRVRRNSNSKEDKTNESQRRAKGGVAYVDPFPQSTFLPVNLVRWEDDIIFDGEAARHQILKDFSSFKQPEYGWIPTQQTRNYESFITSLKSNAFVQMFSKPGMTVSTRYIDLDFPKEPTSTHSIFPMENYDLLNTQPRVLTLDYHDDPKIFGMPEDKAPEEKPADGENSSPPKPFDRKEHQFTKKSKMILGQVQQRQKQEEDEQMESSVAQLTDKDPFNLSNDDYYMPKDVGRTVSSISGGSLIQHSIPAQNIHRTFFPTHLNPFKLRHHHRLPLPKRILRTIGNRYVVVKTLTKLIKEKEELREKQKAAEGGGEIFFMREVQDLSGKDGVLLMFEYSEEHPPLLNQPGMASKIRNYYKRKVGKEAEPEWEFGETAFTHTTPFLGQLSPGQGLQAVENNLYRAPIYRHSPNPNDFLLIRTKQGFFIRHCPVPFLVGQECPLYEVPSPNSKRATLFVRDFLLAYIYRLFWASDQNPRRLKMEDIKSAFPHYAESSVRKRLKNCSDFKRLGQGPDQNYWVLRGDFRLPSKEEVLAMVTPEMCCAQYSMLAAEQRLKDAGYGEKYFFTPENEDDSDDQVTIEDEIKCAPWNTTRAYIASMKGKCLLDQTGIADPTGCGEGFSYVRVSAKPQKAKEEVTNVPKRLVTGTNADLRKLPLKEAKEICRDYGINSLSRWEIIDVIRTLSTQAAKARSDFSGMARFARGNIRFNFADMQEKYKRFCQRTFDLQNQTLANPDALSTDEGSSLEDSDNEELATKLESMLAANKGKKGISVAERKKLEYEQEEEERKALQKMINGENAASSSATKTEKEAPKEPQQKEPSVTNAESSSVTNTGPRKLKIYRIFRAPDGTESTRVEVITRPQLIEAYVRIRTTRDDTFIQVYAQMDEQYKEERRKEKRRLQDQLRRIRRNELKAKLHGVEIGQPINKAKPAEKKPPVIKPNLLKMRCSACHGTGHMKTNKNCPLYGKDSGKSQTKTVGDIHPVALTDEQLEKMAVPTGELMSVEGTKLKISKKIYHHSEMLKKNALRLHIPRELISGDKKREEDSNSSAASTSTAAAATSTTTGEADEATTQFEGDEESHLSDKVPLPEEQPCTPKTSTSTKPSKKSSTASKKHSTVSNIGNRRRSTVDMDDYLYGPQKTVHRRRADPRVTMSTQLNEIYNDVRNIPGTEHLMFPVSAKKVPDYYKYIKQPMDLQQIKKKISENKYELRKEFLADIKQMLDNSRLYNGDNHVITEAARKVFEVVSLRLIDKEQKLMSLEKAINPLLDDNDIIGFSFILNEIIQECKNVPKSAIFHTKVDGKRVLNYYEKVSRPMDLGTMEQNIKEHKYTTVAAFRRDIEQIKINCGIFNGISSPLTAKAGEICDLVDHLLELRKKQLEELETNIQATLNDRTDADSVAASSACLEEPEMLSPGSHTTVVKDETAEEDDDDTIGHLQTDLALSGDEDIDDEDNELSLGFKKAVCVPIPGRNFETTNDTSMSGYDAEGDLLNSQMHSEGQLNADLALSDSDEDDDQFISAKRPKIEDDLSTL</sequence>
<dbReference type="GO" id="GO:0017025">
    <property type="term" value="F:TBP-class protein binding"/>
    <property type="evidence" value="ECO:0007669"/>
    <property type="project" value="InterPro"/>
</dbReference>
<feature type="region of interest" description="Disordered" evidence="6">
    <location>
        <begin position="1035"/>
        <end position="1085"/>
    </location>
</feature>
<proteinExistence type="inferred from homology"/>
<dbReference type="OrthoDB" id="5752at2759"/>
<dbReference type="InterPro" id="IPR022591">
    <property type="entry name" value="TAF1_HAT_dom"/>
</dbReference>
<dbReference type="SMART" id="SM00297">
    <property type="entry name" value="BROMO"/>
    <property type="match status" value="2"/>
</dbReference>
<dbReference type="Pfam" id="PF00439">
    <property type="entry name" value="Bromodomain"/>
    <property type="match status" value="2"/>
</dbReference>
<feature type="region of interest" description="Disordered" evidence="6">
    <location>
        <begin position="400"/>
        <end position="479"/>
    </location>
</feature>
<feature type="compositionally biased region" description="Basic and acidic residues" evidence="6">
    <location>
        <begin position="1330"/>
        <end position="1339"/>
    </location>
</feature>
<feature type="compositionally biased region" description="Basic and acidic residues" evidence="6">
    <location>
        <begin position="400"/>
        <end position="419"/>
    </location>
</feature>
<dbReference type="STRING" id="51028.A0A0N4V365"/>
<dbReference type="InterPro" id="IPR018359">
    <property type="entry name" value="Bromodomain_CS"/>
</dbReference>
<feature type="compositionally biased region" description="Basic and acidic residues" evidence="6">
    <location>
        <begin position="1058"/>
        <end position="1069"/>
    </location>
</feature>
<reference evidence="8 9" key="2">
    <citation type="submission" date="2018-10" db="EMBL/GenBank/DDBJ databases">
        <authorList>
            <consortium name="Pathogen Informatics"/>
        </authorList>
    </citation>
    <scope>NUCLEOTIDE SEQUENCE [LARGE SCALE GENOMIC DNA]</scope>
</reference>
<dbReference type="PROSITE" id="PS50014">
    <property type="entry name" value="BROMODOMAIN_2"/>
    <property type="match status" value="2"/>
</dbReference>
<keyword evidence="3 5" id="KW-0103">Bromodomain</keyword>
<dbReference type="InterPro" id="IPR040240">
    <property type="entry name" value="TAF1"/>
</dbReference>
<dbReference type="WBParaSite" id="EVEC_0000448301-mRNA-1">
    <property type="protein sequence ID" value="EVEC_0000448301-mRNA-1"/>
    <property type="gene ID" value="EVEC_0000448301"/>
</dbReference>
<dbReference type="CDD" id="cd05511">
    <property type="entry name" value="Bromo_TFIID"/>
    <property type="match status" value="1"/>
</dbReference>
<dbReference type="Gene3D" id="1.20.920.10">
    <property type="entry name" value="Bromodomain-like"/>
    <property type="match status" value="2"/>
</dbReference>
<dbReference type="Pfam" id="PF12157">
    <property type="entry name" value="DUF3591"/>
    <property type="match status" value="1"/>
</dbReference>
<keyword evidence="9" id="KW-1185">Reference proteome</keyword>
<feature type="compositionally biased region" description="Low complexity" evidence="6">
    <location>
        <begin position="1346"/>
        <end position="1362"/>
    </location>
</feature>
<evidence type="ECO:0000256" key="4">
    <source>
        <dbReference type="ARBA" id="ARBA00023242"/>
    </source>
</evidence>
<feature type="domain" description="Bromo" evidence="7">
    <location>
        <begin position="1538"/>
        <end position="1608"/>
    </location>
</feature>
<evidence type="ECO:0000256" key="6">
    <source>
        <dbReference type="SAM" id="MobiDB-lite"/>
    </source>
</evidence>
<evidence type="ECO:0000256" key="3">
    <source>
        <dbReference type="ARBA" id="ARBA00023117"/>
    </source>
</evidence>
<feature type="compositionally biased region" description="Basic and acidic residues" evidence="6">
    <location>
        <begin position="262"/>
        <end position="273"/>
    </location>
</feature>
<feature type="compositionally biased region" description="Acidic residues" evidence="6">
    <location>
        <begin position="995"/>
        <end position="1004"/>
    </location>
</feature>
<dbReference type="InterPro" id="IPR001487">
    <property type="entry name" value="Bromodomain"/>
</dbReference>
<dbReference type="PANTHER" id="PTHR13900:SF0">
    <property type="entry name" value="TRANSCRIPTION INITIATION FACTOR TFIID SUBUNIT 1"/>
    <property type="match status" value="1"/>
</dbReference>
<reference evidence="10" key="1">
    <citation type="submission" date="2016-04" db="UniProtKB">
        <authorList>
            <consortium name="WormBaseParasite"/>
        </authorList>
    </citation>
    <scope>IDENTIFICATION</scope>
</reference>
<evidence type="ECO:0000256" key="5">
    <source>
        <dbReference type="PROSITE-ProRule" id="PRU00035"/>
    </source>
</evidence>
<dbReference type="EMBL" id="UXUI01007791">
    <property type="protein sequence ID" value="VDD89440.1"/>
    <property type="molecule type" value="Genomic_DNA"/>
</dbReference>
<feature type="region of interest" description="Disordered" evidence="6">
    <location>
        <begin position="1751"/>
        <end position="1782"/>
    </location>
</feature>
<feature type="region of interest" description="Disordered" evidence="6">
    <location>
        <begin position="125"/>
        <end position="171"/>
    </location>
</feature>
<dbReference type="GO" id="GO:0016251">
    <property type="term" value="F:RNA polymerase II general transcription initiation factor activity"/>
    <property type="evidence" value="ECO:0007669"/>
    <property type="project" value="InterPro"/>
</dbReference>
<feature type="region of interest" description="Disordered" evidence="6">
    <location>
        <begin position="1288"/>
        <end position="1382"/>
    </location>
</feature>